<name>A0A0P6XR26_9CHLR</name>
<dbReference type="PROSITE" id="PS00211">
    <property type="entry name" value="ABC_TRANSPORTER_1"/>
    <property type="match status" value="1"/>
</dbReference>
<dbReference type="EMBL" id="LGHJ01000008">
    <property type="protein sequence ID" value="KPL77715.1"/>
    <property type="molecule type" value="Genomic_DNA"/>
</dbReference>
<dbReference type="Gene3D" id="3.40.50.300">
    <property type="entry name" value="P-loop containing nucleotide triphosphate hydrolases"/>
    <property type="match status" value="1"/>
</dbReference>
<evidence type="ECO:0000313" key="6">
    <source>
        <dbReference type="EMBL" id="KPL77715.1"/>
    </source>
</evidence>
<evidence type="ECO:0000259" key="5">
    <source>
        <dbReference type="PROSITE" id="PS50893"/>
    </source>
</evidence>
<dbReference type="SMART" id="SM00382">
    <property type="entry name" value="AAA"/>
    <property type="match status" value="1"/>
</dbReference>
<dbReference type="InterPro" id="IPR003593">
    <property type="entry name" value="AAA+_ATPase"/>
</dbReference>
<gene>
    <name evidence="6" type="ORF">AC812_02370</name>
</gene>
<proteinExistence type="inferred from homology"/>
<dbReference type="Proteomes" id="UP000050514">
    <property type="component" value="Unassembled WGS sequence"/>
</dbReference>
<evidence type="ECO:0000256" key="3">
    <source>
        <dbReference type="ARBA" id="ARBA00022741"/>
    </source>
</evidence>
<dbReference type="CDD" id="cd03230">
    <property type="entry name" value="ABC_DR_subfamily_A"/>
    <property type="match status" value="1"/>
</dbReference>
<dbReference type="PROSITE" id="PS50893">
    <property type="entry name" value="ABC_TRANSPORTER_2"/>
    <property type="match status" value="1"/>
</dbReference>
<dbReference type="PANTHER" id="PTHR42711">
    <property type="entry name" value="ABC TRANSPORTER ATP-BINDING PROTEIN"/>
    <property type="match status" value="1"/>
</dbReference>
<dbReference type="AlphaFoldDB" id="A0A0P6XR26"/>
<sequence>MRYLVLRTENLTKEFHRRPALCGVTLEVDPGEVFGLLGPSGSGKSTLLHILLDFIRPSHGQALVLGMDCQRNGLKVRRLVGYLPQNLTLPKGITAGQLLERFAALRGGVEMTFADELAARFQLNLELPCERLSPGERRKIGLVQAFMHRPELILLDEPSRDLDTAAQRELYRLIAEFRAEGRSVVMASQSISEMERICDRVAVFYRGRIIAVERGAQLRARAIRKIEMRFANPINPQIFIGLNNINQLVCDQNKVYCTVQGDPDALLKTATQFRVLDIISQQPSLEEVYQTVYGIPAYAT</sequence>
<keyword evidence="2" id="KW-0813">Transport</keyword>
<dbReference type="STRING" id="360411.AC812_02370"/>
<organism evidence="6 7">
    <name type="scientific">Bellilinea caldifistulae</name>
    <dbReference type="NCBI Taxonomy" id="360411"/>
    <lineage>
        <taxon>Bacteria</taxon>
        <taxon>Bacillati</taxon>
        <taxon>Chloroflexota</taxon>
        <taxon>Anaerolineae</taxon>
        <taxon>Anaerolineales</taxon>
        <taxon>Anaerolineaceae</taxon>
        <taxon>Bellilinea</taxon>
    </lineage>
</organism>
<comment type="caution">
    <text evidence="6">The sequence shown here is derived from an EMBL/GenBank/DDBJ whole genome shotgun (WGS) entry which is preliminary data.</text>
</comment>
<dbReference type="RefSeq" id="WP_061914232.1">
    <property type="nucleotide sequence ID" value="NZ_DF967971.1"/>
</dbReference>
<evidence type="ECO:0000313" key="7">
    <source>
        <dbReference type="Proteomes" id="UP000050514"/>
    </source>
</evidence>
<dbReference type="InterPro" id="IPR003439">
    <property type="entry name" value="ABC_transporter-like_ATP-bd"/>
</dbReference>
<reference evidence="6 7" key="1">
    <citation type="submission" date="2015-07" db="EMBL/GenBank/DDBJ databases">
        <title>Draft genome of Bellilinea caldifistulae DSM 17877.</title>
        <authorList>
            <person name="Hemp J."/>
            <person name="Ward L.M."/>
            <person name="Pace L.A."/>
            <person name="Fischer W.W."/>
        </authorList>
    </citation>
    <scope>NUCLEOTIDE SEQUENCE [LARGE SCALE GENOMIC DNA]</scope>
    <source>
        <strain evidence="6 7">GOMI-1</strain>
    </source>
</reference>
<evidence type="ECO:0000256" key="1">
    <source>
        <dbReference type="ARBA" id="ARBA00005417"/>
    </source>
</evidence>
<dbReference type="SUPFAM" id="SSF52540">
    <property type="entry name" value="P-loop containing nucleoside triphosphate hydrolases"/>
    <property type="match status" value="1"/>
</dbReference>
<evidence type="ECO:0000256" key="4">
    <source>
        <dbReference type="ARBA" id="ARBA00022840"/>
    </source>
</evidence>
<dbReference type="PANTHER" id="PTHR42711:SF5">
    <property type="entry name" value="ABC TRANSPORTER ATP-BINDING PROTEIN NATA"/>
    <property type="match status" value="1"/>
</dbReference>
<dbReference type="GO" id="GO:0005524">
    <property type="term" value="F:ATP binding"/>
    <property type="evidence" value="ECO:0007669"/>
    <property type="project" value="UniProtKB-KW"/>
</dbReference>
<protein>
    <recommendedName>
        <fullName evidence="5">ABC transporter domain-containing protein</fullName>
    </recommendedName>
</protein>
<keyword evidence="3" id="KW-0547">Nucleotide-binding</keyword>
<dbReference type="GO" id="GO:0016887">
    <property type="term" value="F:ATP hydrolysis activity"/>
    <property type="evidence" value="ECO:0007669"/>
    <property type="project" value="InterPro"/>
</dbReference>
<accession>A0A0P6XR26</accession>
<comment type="similarity">
    <text evidence="1">Belongs to the ABC transporter superfamily.</text>
</comment>
<keyword evidence="4" id="KW-0067">ATP-binding</keyword>
<dbReference type="OrthoDB" id="9804819at2"/>
<dbReference type="InterPro" id="IPR050763">
    <property type="entry name" value="ABC_transporter_ATP-binding"/>
</dbReference>
<keyword evidence="7" id="KW-1185">Reference proteome</keyword>
<evidence type="ECO:0000256" key="2">
    <source>
        <dbReference type="ARBA" id="ARBA00022448"/>
    </source>
</evidence>
<dbReference type="InterPro" id="IPR017871">
    <property type="entry name" value="ABC_transporter-like_CS"/>
</dbReference>
<feature type="domain" description="ABC transporter" evidence="5">
    <location>
        <begin position="6"/>
        <end position="231"/>
    </location>
</feature>
<dbReference type="InterPro" id="IPR027417">
    <property type="entry name" value="P-loop_NTPase"/>
</dbReference>
<dbReference type="Pfam" id="PF00005">
    <property type="entry name" value="ABC_tran"/>
    <property type="match status" value="1"/>
</dbReference>